<protein>
    <submittedName>
        <fullName evidence="1">Uncharacterized protein</fullName>
    </submittedName>
</protein>
<organism evidence="1">
    <name type="scientific">Mus musculus</name>
    <name type="common">Mouse</name>
    <dbReference type="NCBI Taxonomy" id="10090"/>
    <lineage>
        <taxon>Eukaryota</taxon>
        <taxon>Metazoa</taxon>
        <taxon>Chordata</taxon>
        <taxon>Craniata</taxon>
        <taxon>Vertebrata</taxon>
        <taxon>Euteleostomi</taxon>
        <taxon>Mammalia</taxon>
        <taxon>Eutheria</taxon>
        <taxon>Euarchontoglires</taxon>
        <taxon>Glires</taxon>
        <taxon>Rodentia</taxon>
        <taxon>Myomorpha</taxon>
        <taxon>Muroidea</taxon>
        <taxon>Muridae</taxon>
        <taxon>Murinae</taxon>
        <taxon>Mus</taxon>
        <taxon>Mus</taxon>
    </lineage>
</organism>
<reference evidence="1" key="4">
    <citation type="submission" date="2000-07" db="EMBL/GenBank/DDBJ databases">
        <authorList>
            <person name="Adachi J."/>
            <person name="Aizawa K."/>
            <person name="Akahira S."/>
            <person name="Akimura T."/>
            <person name="Arai A."/>
            <person name="Aono H."/>
            <person name="Arakawa T."/>
            <person name="Bono H."/>
            <person name="Carninci P."/>
            <person name="Fukuda S."/>
            <person name="Fukunishi Y."/>
            <person name="Furuno M."/>
            <person name="Hanagaki T."/>
            <person name="Hara A."/>
            <person name="Hayatsu N."/>
            <person name="Hiramoto K."/>
            <person name="Hiraoka T."/>
            <person name="Hori F."/>
            <person name="Imotani K."/>
            <person name="Ishii Y."/>
            <person name="Itoh M."/>
            <person name="Izawa M."/>
            <person name="Kasukawa T."/>
            <person name="Kato H."/>
            <person name="Kawai J."/>
            <person name="Kojima Y."/>
            <person name="Konno H."/>
            <person name="Kouda M."/>
            <person name="Koya S."/>
            <person name="Kurihara C."/>
            <person name="Matsuyama T."/>
            <person name="Miyazaki A."/>
            <person name="Nishi K."/>
            <person name="Nomura K."/>
            <person name="Numazaki R."/>
            <person name="Ohno M."/>
            <person name="Okazaki Y."/>
            <person name="Okido T."/>
            <person name="Owa C."/>
            <person name="Saito H."/>
            <person name="Saito R."/>
            <person name="Sakai C."/>
            <person name="Sakai K."/>
            <person name="Sano H."/>
            <person name="Sasaki D."/>
            <person name="Shibata K."/>
            <person name="Shibata Y."/>
            <person name="Shinagawa A."/>
            <person name="Shiraki T."/>
            <person name="Sogabe Y."/>
            <person name="Suzuki H."/>
            <person name="Tagami M."/>
            <person name="Tagawa A."/>
            <person name="Takahashi F."/>
            <person name="Tanaka T."/>
            <person name="Tejima Y."/>
            <person name="Toya T."/>
            <person name="Yamamura T."/>
            <person name="Yasunishi A."/>
            <person name="Yoshida K."/>
            <person name="Yoshino M."/>
            <person name="Muramatsu M."/>
            <person name="Hayashizaki Y."/>
        </authorList>
    </citation>
    <scope>NUCLEOTIDE SEQUENCE</scope>
    <source>
        <strain evidence="1">C57BL/6J</strain>
        <tissue evidence="1">Head</tissue>
    </source>
</reference>
<evidence type="ECO:0000313" key="2">
    <source>
        <dbReference type="MGI" id="MGI:1920466"/>
    </source>
</evidence>
<reference evidence="1" key="8">
    <citation type="journal article" date="2005" name="Science">
        <title>Antisense Transcription in the Mammalian Transcriptome.</title>
        <authorList>
            <consortium name="RIKEN Genome Exploration Research Group and Genome Science Group (Genome Network Project Core Group) and the FANTOM Consortium"/>
        </authorList>
    </citation>
    <scope>NUCLEOTIDE SEQUENCE</scope>
    <source>
        <strain evidence="1">C57BL/6J</strain>
        <tissue evidence="1">Head</tissue>
    </source>
</reference>
<reference evidence="1" key="1">
    <citation type="journal article" date="1999" name="Methods Enzymol.">
        <title>High-efficiency full-length cDNA cloning.</title>
        <authorList>
            <person name="Carninci P."/>
            <person name="Hayashizaki Y."/>
        </authorList>
    </citation>
    <scope>NUCLEOTIDE SEQUENCE</scope>
    <source>
        <strain evidence="1">C57BL/6J</strain>
        <tissue evidence="1">Head</tissue>
    </source>
</reference>
<dbReference type="MGI" id="MGI:1920466">
    <property type="gene designation" value="B9d1os"/>
</dbReference>
<reference evidence="1" key="3">
    <citation type="journal article" date="2000" name="Genome Res.">
        <title>RIKEN integrated sequence analysis (RISA) system--384-format sequencing pipeline with 384 multicapillary sequencer.</title>
        <authorList>
            <person name="Shibata K."/>
            <person name="Itoh M."/>
            <person name="Aizawa K."/>
            <person name="Nagaoka S."/>
            <person name="Sasaki N."/>
            <person name="Carninci P."/>
            <person name="Konno H."/>
            <person name="Akiyama J."/>
            <person name="Nishi K."/>
            <person name="Kitsunai T."/>
            <person name="Tashiro H."/>
            <person name="Itoh M."/>
            <person name="Sumi N."/>
            <person name="Ishii Y."/>
            <person name="Nakamura S."/>
            <person name="Hazama M."/>
            <person name="Nishine T."/>
            <person name="Harada A."/>
            <person name="Yamamoto R."/>
            <person name="Matsumoto H."/>
            <person name="Sakaguchi S."/>
            <person name="Ikegami T."/>
            <person name="Kashiwagi K."/>
            <person name="Fujiwake S."/>
            <person name="Inoue K."/>
            <person name="Togawa Y."/>
            <person name="Izawa M."/>
            <person name="Ohara E."/>
            <person name="Watahiki M."/>
            <person name="Yoneda Y."/>
            <person name="Ishikawa T."/>
            <person name="Ozawa K."/>
            <person name="Tanaka T."/>
            <person name="Matsuura S."/>
            <person name="Kawai J."/>
            <person name="Okazaki Y."/>
            <person name="Muramatsu M."/>
            <person name="Inoue Y."/>
            <person name="Kira A."/>
            <person name="Hayashizaki Y."/>
        </authorList>
    </citation>
    <scope>NUCLEOTIDE SEQUENCE</scope>
    <source>
        <strain evidence="1">C57BL/6J</strain>
        <tissue evidence="1">Head</tissue>
    </source>
</reference>
<name>Q9CXP5_MOUSE</name>
<dbReference type="AlphaFoldDB" id="Q9CXP5"/>
<reference evidence="1" key="2">
    <citation type="journal article" date="2000" name="Genome Res.">
        <title>Normalization and subtraction of cap-trapper-selected cDNAs to prepare full-length cDNA libraries for rapid discovery of new genes.</title>
        <authorList>
            <person name="Carninci P."/>
            <person name="Shibata Y."/>
            <person name="Hayatsu N."/>
            <person name="Sugahara Y."/>
            <person name="Shibata K."/>
            <person name="Itoh M."/>
            <person name="Konno H."/>
            <person name="Okazaki Y."/>
            <person name="Muramatsu M."/>
            <person name="Hayashizaki Y."/>
        </authorList>
    </citation>
    <scope>NUCLEOTIDE SEQUENCE</scope>
    <source>
        <strain evidence="1">C57BL/6J</strain>
        <tissue evidence="1">Head</tissue>
    </source>
</reference>
<reference evidence="1" key="6">
    <citation type="journal article" date="2002" name="Nature">
        <title>Analysis of the mouse transcriptome based on functional annotation of 60,770 full-length cDNAs.</title>
        <authorList>
            <consortium name="The FANTOM Consortium and the RIKEN Genome Exploration Research Group Phase I and II Team"/>
        </authorList>
    </citation>
    <scope>NUCLEOTIDE SEQUENCE</scope>
    <source>
        <strain evidence="1">C57BL/6J</strain>
        <tissue evidence="1">Head</tissue>
    </source>
</reference>
<sequence length="189" mass="20626">MALGTVLRVCRAEPNPQGRVHGPALCDFTRLAMLEARRLQSWMLRRSSTGTQARGKSRARVTSLQVVSLLPHTATAKTPSLEGLVRGSGPAGITQHIVSGEECALQPYEALVIETRRLHLSKSRVLHEKLEPTEPVTQFWKITGSSGMSELGPKPPASFSVDTIVSAWIQLHLLYHCPIQGGLMRASCL</sequence>
<reference evidence="1" key="7">
    <citation type="journal article" date="2005" name="Science">
        <title>The Transcriptional Landscape of the Mammalian Genome.</title>
        <authorList>
            <consortium name="The FANTOM Consortium"/>
            <consortium name="Riken Genome Exploration Research Group and Genome Science Group (Genome Network Project Core Group)"/>
        </authorList>
    </citation>
    <scope>NUCLEOTIDE SEQUENCE</scope>
    <source>
        <strain evidence="1">C57BL/6J</strain>
        <tissue evidence="1">Head</tissue>
    </source>
</reference>
<evidence type="ECO:0000313" key="1">
    <source>
        <dbReference type="EMBL" id="BAB29188.1"/>
    </source>
</evidence>
<proteinExistence type="evidence at transcript level"/>
<dbReference type="AGR" id="MGI:1920466"/>
<gene>
    <name evidence="2" type="primary">B9d1os</name>
    <name evidence="2" type="synonym">3110043A19Rik</name>
</gene>
<accession>Q9CXP5</accession>
<reference evidence="1" key="5">
    <citation type="journal article" date="2001" name="Nature">
        <title>Functional annotation of a full-length mouse cDNA collection.</title>
        <authorList>
            <consortium name="The RIKEN Genome Exploration Research Group Phase II Team and the FANTOM Consortium"/>
        </authorList>
    </citation>
    <scope>NUCLEOTIDE SEQUENCE</scope>
    <source>
        <strain evidence="1">C57BL/6J</strain>
        <tissue evidence="1">Head</tissue>
    </source>
</reference>
<dbReference type="EMBL" id="AK014168">
    <property type="protein sequence ID" value="BAB29188.1"/>
    <property type="molecule type" value="mRNA"/>
</dbReference>